<evidence type="ECO:0000313" key="2">
    <source>
        <dbReference type="EMBL" id="KAJ9144187.1"/>
    </source>
</evidence>
<gene>
    <name evidence="2" type="ORF">NKR23_g6120</name>
</gene>
<protein>
    <submittedName>
        <fullName evidence="2">Uncharacterized protein</fullName>
    </submittedName>
</protein>
<dbReference type="SUPFAM" id="SSF56219">
    <property type="entry name" value="DNase I-like"/>
    <property type="match status" value="1"/>
</dbReference>
<dbReference type="InterPro" id="IPR036691">
    <property type="entry name" value="Endo/exonu/phosph_ase_sf"/>
</dbReference>
<organism evidence="2 3">
    <name type="scientific">Pleurostoma richardsiae</name>
    <dbReference type="NCBI Taxonomy" id="41990"/>
    <lineage>
        <taxon>Eukaryota</taxon>
        <taxon>Fungi</taxon>
        <taxon>Dikarya</taxon>
        <taxon>Ascomycota</taxon>
        <taxon>Pezizomycotina</taxon>
        <taxon>Sordariomycetes</taxon>
        <taxon>Sordariomycetidae</taxon>
        <taxon>Calosphaeriales</taxon>
        <taxon>Pleurostomataceae</taxon>
        <taxon>Pleurostoma</taxon>
    </lineage>
</organism>
<reference evidence="2" key="1">
    <citation type="submission" date="2022-07" db="EMBL/GenBank/DDBJ databases">
        <title>Fungi with potential for degradation of polypropylene.</title>
        <authorList>
            <person name="Gostincar C."/>
        </authorList>
    </citation>
    <scope>NUCLEOTIDE SEQUENCE</scope>
    <source>
        <strain evidence="2">EXF-13308</strain>
    </source>
</reference>
<dbReference type="AlphaFoldDB" id="A0AA38RBT6"/>
<dbReference type="Gene3D" id="3.60.10.10">
    <property type="entry name" value="Endonuclease/exonuclease/phosphatase"/>
    <property type="match status" value="1"/>
</dbReference>
<comment type="caution">
    <text evidence="2">The sequence shown here is derived from an EMBL/GenBank/DDBJ whole genome shotgun (WGS) entry which is preliminary data.</text>
</comment>
<dbReference type="EMBL" id="JANBVO010000017">
    <property type="protein sequence ID" value="KAJ9144187.1"/>
    <property type="molecule type" value="Genomic_DNA"/>
</dbReference>
<feature type="region of interest" description="Disordered" evidence="1">
    <location>
        <begin position="72"/>
        <end position="105"/>
    </location>
</feature>
<dbReference type="Proteomes" id="UP001174694">
    <property type="component" value="Unassembled WGS sequence"/>
</dbReference>
<evidence type="ECO:0000313" key="3">
    <source>
        <dbReference type="Proteomes" id="UP001174694"/>
    </source>
</evidence>
<accession>A0AA38RBT6</accession>
<name>A0AA38RBT6_9PEZI</name>
<feature type="compositionally biased region" description="Basic and acidic residues" evidence="1">
    <location>
        <begin position="95"/>
        <end position="105"/>
    </location>
</feature>
<keyword evidence="3" id="KW-1185">Reference proteome</keyword>
<evidence type="ECO:0000256" key="1">
    <source>
        <dbReference type="SAM" id="MobiDB-lite"/>
    </source>
</evidence>
<proteinExistence type="predicted"/>
<sequence length="152" mass="17499">MGTRHDFKLAFHNRLRDECLELEDRGFHVIIAGDLNIARGPLDGYPNLRTWPAQHCLNRADFNTKFFSPEENERADAYVGPSPSKRAIPDNADSTEPRSSRAQRADRFDGVDVFRALHDGERKYTYYPRTREWGASCDRVDLIITSRGTRTQ</sequence>